<feature type="transmembrane region" description="Helical" evidence="1">
    <location>
        <begin position="574"/>
        <end position="592"/>
    </location>
</feature>
<feature type="transmembrane region" description="Helical" evidence="1">
    <location>
        <begin position="108"/>
        <end position="130"/>
    </location>
</feature>
<keyword evidence="1" id="KW-1133">Transmembrane helix</keyword>
<evidence type="ECO:0008006" key="4">
    <source>
        <dbReference type="Google" id="ProtNLM"/>
    </source>
</evidence>
<sequence>MRIKTFLNRTDSTYDRRKPLPWIATPVIGDSGASQSLEELREYPQKVDGEEAKRQGTSFSKLSRGGEVYPIFRRAQGASPLELFYDLFFVANLGSFVSTHEINTVKNLASYVGYITLMWCIWLQVTLFDIRFQSDSVFTRVFKALHLGFMTGFAVLGPNFDTSNPLANPTLFRNISYVCMAVRLALAIQYASVAWYIRGYQKTFRAQGTTIGILVASAAIFFGLAFSFSSTRGTYAFAGWYVVSGLEAIAMISVSSFWRSLSFKGTPIVERFGGLTLIVLGEGVVGMTKAVTRIAQGAADISPSSVGLITAYVLIIYCIYMIYFDHVDENRFGSIRQQIWALLHYPLHIGILLTIEGARGWVLYDVAIKLYTNAVQEAASSLKEIDTADQLVASLKALLSSVTVRLKSNQIAPDFAPIFDKILALDDGNTTVADNGTIIELVFNDFMSELMFWIMKTFGVDVPSNPSENIPAFQRLVQVTSKFYVLYKYFFLAAGLTLVFLAIIQWFGKSHKTRGELVFIITCATVGIGLALVATIVTTGVDFTNLDLNEIIEISTSTIIDRYMDSGWIEPTVLLSYGLVVAIDHIIVYVSYRQSQFRSIA</sequence>
<dbReference type="PANTHER" id="PTHR42101">
    <property type="entry name" value="CHROMOSOME 16, WHOLE GENOME SHOTGUN SEQUENCE"/>
    <property type="match status" value="1"/>
</dbReference>
<evidence type="ECO:0000313" key="2">
    <source>
        <dbReference type="EMBL" id="PGH17370.1"/>
    </source>
</evidence>
<dbReference type="PANTHER" id="PTHR42101:SF1">
    <property type="entry name" value="LOW TEMPERATURE REQUIREMENT A"/>
    <property type="match status" value="1"/>
</dbReference>
<reference evidence="2 3" key="1">
    <citation type="submission" date="2017-10" db="EMBL/GenBank/DDBJ databases">
        <title>Comparative genomics in systemic dimorphic fungi from Ajellomycetaceae.</title>
        <authorList>
            <person name="Munoz J.F."/>
            <person name="Mcewen J.G."/>
            <person name="Clay O.K."/>
            <person name="Cuomo C.A."/>
        </authorList>
    </citation>
    <scope>NUCLEOTIDE SEQUENCE [LARGE SCALE GENOMIC DNA]</scope>
    <source>
        <strain evidence="2 3">UAMH7299</strain>
    </source>
</reference>
<feature type="transmembrane region" description="Helical" evidence="1">
    <location>
        <begin position="304"/>
        <end position="324"/>
    </location>
</feature>
<dbReference type="Pfam" id="PF06772">
    <property type="entry name" value="LtrA"/>
    <property type="match status" value="1"/>
</dbReference>
<feature type="transmembrane region" description="Helical" evidence="1">
    <location>
        <begin position="517"/>
        <end position="537"/>
    </location>
</feature>
<keyword evidence="3" id="KW-1185">Reference proteome</keyword>
<dbReference type="EMBL" id="PDNA01000065">
    <property type="protein sequence ID" value="PGH17370.1"/>
    <property type="molecule type" value="Genomic_DNA"/>
</dbReference>
<proteinExistence type="predicted"/>
<dbReference type="AlphaFoldDB" id="A0A2B7Y844"/>
<gene>
    <name evidence="2" type="ORF">AJ80_04825</name>
</gene>
<feature type="transmembrane region" description="Helical" evidence="1">
    <location>
        <begin position="240"/>
        <end position="260"/>
    </location>
</feature>
<accession>A0A2B7Y844</accession>
<name>A0A2B7Y844_POLH7</name>
<keyword evidence="1" id="KW-0472">Membrane</keyword>
<comment type="caution">
    <text evidence="2">The sequence shown here is derived from an EMBL/GenBank/DDBJ whole genome shotgun (WGS) entry which is preliminary data.</text>
</comment>
<feature type="transmembrane region" description="Helical" evidence="1">
    <location>
        <begin position="209"/>
        <end position="228"/>
    </location>
</feature>
<dbReference type="OrthoDB" id="3177213at2759"/>
<evidence type="ECO:0000313" key="3">
    <source>
        <dbReference type="Proteomes" id="UP000224634"/>
    </source>
</evidence>
<keyword evidence="1" id="KW-0812">Transmembrane</keyword>
<feature type="transmembrane region" description="Helical" evidence="1">
    <location>
        <begin position="489"/>
        <end position="508"/>
    </location>
</feature>
<feature type="transmembrane region" description="Helical" evidence="1">
    <location>
        <begin position="175"/>
        <end position="197"/>
    </location>
</feature>
<dbReference type="InterPro" id="IPR010640">
    <property type="entry name" value="Low_temperature_requirement_A"/>
</dbReference>
<feature type="transmembrane region" description="Helical" evidence="1">
    <location>
        <begin position="272"/>
        <end position="292"/>
    </location>
</feature>
<protein>
    <recommendedName>
        <fullName evidence="4">Low temperature requirement protein LtrA</fullName>
    </recommendedName>
</protein>
<dbReference type="STRING" id="1447883.A0A2B7Y844"/>
<evidence type="ECO:0000256" key="1">
    <source>
        <dbReference type="SAM" id="Phobius"/>
    </source>
</evidence>
<dbReference type="Proteomes" id="UP000224634">
    <property type="component" value="Unassembled WGS sequence"/>
</dbReference>
<organism evidence="2 3">
    <name type="scientific">Polytolypa hystricis (strain UAMH7299)</name>
    <dbReference type="NCBI Taxonomy" id="1447883"/>
    <lineage>
        <taxon>Eukaryota</taxon>
        <taxon>Fungi</taxon>
        <taxon>Dikarya</taxon>
        <taxon>Ascomycota</taxon>
        <taxon>Pezizomycotina</taxon>
        <taxon>Eurotiomycetes</taxon>
        <taxon>Eurotiomycetidae</taxon>
        <taxon>Onygenales</taxon>
        <taxon>Onygenales incertae sedis</taxon>
        <taxon>Polytolypa</taxon>
    </lineage>
</organism>